<dbReference type="InterPro" id="IPR017452">
    <property type="entry name" value="GPCR_Rhodpsn_7TM"/>
</dbReference>
<dbReference type="SUPFAM" id="SSF81321">
    <property type="entry name" value="Family A G protein-coupled receptor-like"/>
    <property type="match status" value="1"/>
</dbReference>
<dbReference type="PANTHER" id="PTHR24232">
    <property type="entry name" value="G-PROTEIN COUPLED RECEPTOR"/>
    <property type="match status" value="1"/>
</dbReference>
<keyword evidence="6" id="KW-0675">Receptor</keyword>
<feature type="transmembrane region" description="Helical" evidence="9">
    <location>
        <begin position="53"/>
        <end position="73"/>
    </location>
</feature>
<evidence type="ECO:0000256" key="2">
    <source>
        <dbReference type="ARBA" id="ARBA00022692"/>
    </source>
</evidence>
<dbReference type="PANTHER" id="PTHR24232:SF53">
    <property type="entry name" value="G-PROTEIN COUPLED RECEPTORS FAMILY 1 PROFILE DOMAIN-CONTAINING PROTEIN"/>
    <property type="match status" value="1"/>
</dbReference>
<evidence type="ECO:0000313" key="12">
    <source>
        <dbReference type="Proteomes" id="UP000070444"/>
    </source>
</evidence>
<feature type="transmembrane region" description="Helical" evidence="9">
    <location>
        <begin position="23"/>
        <end position="41"/>
    </location>
</feature>
<keyword evidence="4" id="KW-0297">G-protein coupled receptor</keyword>
<evidence type="ECO:0000256" key="4">
    <source>
        <dbReference type="ARBA" id="ARBA00023040"/>
    </source>
</evidence>
<keyword evidence="3 9" id="KW-1133">Transmembrane helix</keyword>
<feature type="transmembrane region" description="Helical" evidence="9">
    <location>
        <begin position="268"/>
        <end position="291"/>
    </location>
</feature>
<dbReference type="GO" id="GO:0005886">
    <property type="term" value="C:plasma membrane"/>
    <property type="evidence" value="ECO:0007669"/>
    <property type="project" value="TreeGrafter"/>
</dbReference>
<evidence type="ECO:0000256" key="1">
    <source>
        <dbReference type="ARBA" id="ARBA00004141"/>
    </source>
</evidence>
<keyword evidence="5 9" id="KW-0472">Membrane</keyword>
<evidence type="ECO:0000256" key="9">
    <source>
        <dbReference type="SAM" id="Phobius"/>
    </source>
</evidence>
<dbReference type="EMBL" id="KQ964739">
    <property type="protein sequence ID" value="KXN66336.1"/>
    <property type="molecule type" value="Genomic_DNA"/>
</dbReference>
<keyword evidence="12" id="KW-1185">Reference proteome</keyword>
<feature type="transmembrane region" description="Helical" evidence="9">
    <location>
        <begin position="93"/>
        <end position="117"/>
    </location>
</feature>
<evidence type="ECO:0000256" key="7">
    <source>
        <dbReference type="ARBA" id="ARBA00023180"/>
    </source>
</evidence>
<dbReference type="AlphaFoldDB" id="A0A137NUB0"/>
<feature type="transmembrane region" description="Helical" evidence="9">
    <location>
        <begin position="129"/>
        <end position="151"/>
    </location>
</feature>
<evidence type="ECO:0000256" key="6">
    <source>
        <dbReference type="ARBA" id="ARBA00023170"/>
    </source>
</evidence>
<feature type="domain" description="G-protein coupled receptors family 1 profile" evidence="10">
    <location>
        <begin position="34"/>
        <end position="291"/>
    </location>
</feature>
<dbReference type="Gene3D" id="1.20.1070.10">
    <property type="entry name" value="Rhodopsin 7-helix transmembrane proteins"/>
    <property type="match status" value="1"/>
</dbReference>
<gene>
    <name evidence="11" type="ORF">CONCODRAFT_11856</name>
</gene>
<proteinExistence type="predicted"/>
<dbReference type="Proteomes" id="UP000070444">
    <property type="component" value="Unassembled WGS sequence"/>
</dbReference>
<evidence type="ECO:0000256" key="8">
    <source>
        <dbReference type="ARBA" id="ARBA00023224"/>
    </source>
</evidence>
<keyword evidence="2 9" id="KW-0812">Transmembrane</keyword>
<dbReference type="OrthoDB" id="6076970at2759"/>
<keyword evidence="8" id="KW-0807">Transducer</keyword>
<keyword evidence="7" id="KW-0325">Glycoprotein</keyword>
<comment type="subcellular location">
    <subcellularLocation>
        <location evidence="1">Membrane</location>
        <topology evidence="1">Multi-pass membrane protein</topology>
    </subcellularLocation>
</comment>
<feature type="transmembrane region" description="Helical" evidence="9">
    <location>
        <begin position="237"/>
        <end position="256"/>
    </location>
</feature>
<organism evidence="11 12">
    <name type="scientific">Conidiobolus coronatus (strain ATCC 28846 / CBS 209.66 / NRRL 28638)</name>
    <name type="common">Delacroixia coronata</name>
    <dbReference type="NCBI Taxonomy" id="796925"/>
    <lineage>
        <taxon>Eukaryota</taxon>
        <taxon>Fungi</taxon>
        <taxon>Fungi incertae sedis</taxon>
        <taxon>Zoopagomycota</taxon>
        <taxon>Entomophthoromycotina</taxon>
        <taxon>Entomophthoromycetes</taxon>
        <taxon>Entomophthorales</taxon>
        <taxon>Ancylistaceae</taxon>
        <taxon>Conidiobolus</taxon>
    </lineage>
</organism>
<dbReference type="PROSITE" id="PS50262">
    <property type="entry name" value="G_PROTEIN_RECEP_F1_2"/>
    <property type="match status" value="1"/>
</dbReference>
<dbReference type="GO" id="GO:0004930">
    <property type="term" value="F:G protein-coupled receptor activity"/>
    <property type="evidence" value="ECO:0007669"/>
    <property type="project" value="UniProtKB-KW"/>
</dbReference>
<accession>A0A137NUB0</accession>
<evidence type="ECO:0000259" key="10">
    <source>
        <dbReference type="PROSITE" id="PS50262"/>
    </source>
</evidence>
<evidence type="ECO:0000313" key="11">
    <source>
        <dbReference type="EMBL" id="KXN66336.1"/>
    </source>
</evidence>
<evidence type="ECO:0000256" key="5">
    <source>
        <dbReference type="ARBA" id="ARBA00023136"/>
    </source>
</evidence>
<reference evidence="11 12" key="1">
    <citation type="journal article" date="2015" name="Genome Biol. Evol.">
        <title>Phylogenomic analyses indicate that early fungi evolved digesting cell walls of algal ancestors of land plants.</title>
        <authorList>
            <person name="Chang Y."/>
            <person name="Wang S."/>
            <person name="Sekimoto S."/>
            <person name="Aerts A.L."/>
            <person name="Choi C."/>
            <person name="Clum A."/>
            <person name="LaButti K.M."/>
            <person name="Lindquist E.A."/>
            <person name="Yee Ngan C."/>
            <person name="Ohm R.A."/>
            <person name="Salamov A.A."/>
            <person name="Grigoriev I.V."/>
            <person name="Spatafora J.W."/>
            <person name="Berbee M.L."/>
        </authorList>
    </citation>
    <scope>NUCLEOTIDE SEQUENCE [LARGE SCALE GENOMIC DNA]</scope>
    <source>
        <strain evidence="11 12">NRRL 28638</strain>
    </source>
</reference>
<name>A0A137NUB0_CONC2</name>
<sequence length="324" mass="36456">MIQNRDRNHQLENPSITISTETIMFFISILGLFFNGIAVYISHYKLKSRNESVWLMSIIGVVDILVSLTILIADILKYSTGFNILYNNAFCQFTGAAIMSLTMTTIDGVGLLSLLRALSIVKNIEIRAVYWYSAMSAMIAYNLVINILGIYNNIMYVMPAEVYCHAAFNANSYAVIFSYFILTKFVIMIVILMASYICITIKYCQIISPLNSKSRSNECFIGDTSSISFQRAMVCKLLSLLVMYIICFGPMVFTVLYNVATKTFRSPIADAICGITMNLTVLVNAVFVLLYQKEARLALFSMLPSWIISSESKKKCPAYDNLQI</sequence>
<protein>
    <recommendedName>
        <fullName evidence="10">G-protein coupled receptors family 1 profile domain-containing protein</fullName>
    </recommendedName>
</protein>
<evidence type="ECO:0000256" key="3">
    <source>
        <dbReference type="ARBA" id="ARBA00022989"/>
    </source>
</evidence>
<dbReference type="GO" id="GO:0007200">
    <property type="term" value="P:phospholipase C-activating G protein-coupled receptor signaling pathway"/>
    <property type="evidence" value="ECO:0007669"/>
    <property type="project" value="TreeGrafter"/>
</dbReference>
<dbReference type="GO" id="GO:0035025">
    <property type="term" value="P:positive regulation of Rho protein signal transduction"/>
    <property type="evidence" value="ECO:0007669"/>
    <property type="project" value="TreeGrafter"/>
</dbReference>
<feature type="transmembrane region" description="Helical" evidence="9">
    <location>
        <begin position="176"/>
        <end position="199"/>
    </location>
</feature>